<organism evidence="4 5">
    <name type="scientific">Clostridium facile</name>
    <dbReference type="NCBI Taxonomy" id="2763035"/>
    <lineage>
        <taxon>Bacteria</taxon>
        <taxon>Bacillati</taxon>
        <taxon>Bacillota</taxon>
        <taxon>Clostridia</taxon>
        <taxon>Eubacteriales</taxon>
        <taxon>Clostridiaceae</taxon>
        <taxon>Clostridium</taxon>
    </lineage>
</organism>
<name>A0ABR7IRN4_9CLOT</name>
<dbReference type="InterPro" id="IPR000182">
    <property type="entry name" value="GNAT_dom"/>
</dbReference>
<dbReference type="PANTHER" id="PTHR43800">
    <property type="entry name" value="PEPTIDYL-LYSINE N-ACETYLTRANSFERASE YJAB"/>
    <property type="match status" value="1"/>
</dbReference>
<evidence type="ECO:0000256" key="1">
    <source>
        <dbReference type="ARBA" id="ARBA00022679"/>
    </source>
</evidence>
<dbReference type="PANTHER" id="PTHR43800:SF1">
    <property type="entry name" value="PEPTIDYL-LYSINE N-ACETYLTRANSFERASE YJAB"/>
    <property type="match status" value="1"/>
</dbReference>
<keyword evidence="5" id="KW-1185">Reference proteome</keyword>
<evidence type="ECO:0000313" key="4">
    <source>
        <dbReference type="EMBL" id="MBC5787792.1"/>
    </source>
</evidence>
<dbReference type="RefSeq" id="WP_186996602.1">
    <property type="nucleotide sequence ID" value="NZ_JACOQK010000001.1"/>
</dbReference>
<dbReference type="InterPro" id="IPR016181">
    <property type="entry name" value="Acyl_CoA_acyltransferase"/>
</dbReference>
<keyword evidence="1" id="KW-0808">Transferase</keyword>
<dbReference type="Gene3D" id="3.40.630.30">
    <property type="match status" value="1"/>
</dbReference>
<dbReference type="Pfam" id="PF13673">
    <property type="entry name" value="Acetyltransf_10"/>
    <property type="match status" value="1"/>
</dbReference>
<evidence type="ECO:0000313" key="5">
    <source>
        <dbReference type="Proteomes" id="UP000649151"/>
    </source>
</evidence>
<dbReference type="CDD" id="cd04301">
    <property type="entry name" value="NAT_SF"/>
    <property type="match status" value="1"/>
</dbReference>
<dbReference type="EMBL" id="JACOQK010000001">
    <property type="protein sequence ID" value="MBC5787792.1"/>
    <property type="molecule type" value="Genomic_DNA"/>
</dbReference>
<keyword evidence="2" id="KW-0012">Acyltransferase</keyword>
<proteinExistence type="predicted"/>
<evidence type="ECO:0000259" key="3">
    <source>
        <dbReference type="PROSITE" id="PS51186"/>
    </source>
</evidence>
<evidence type="ECO:0000256" key="2">
    <source>
        <dbReference type="ARBA" id="ARBA00023315"/>
    </source>
</evidence>
<protein>
    <submittedName>
        <fullName evidence="4">GNAT family N-acetyltransferase</fullName>
    </submittedName>
</protein>
<gene>
    <name evidence="4" type="ORF">H8Z77_07150</name>
</gene>
<sequence length="152" mass="17582">MEIQEVSHVNESLIKELSQIWEKSVRTTHLFLTEADIQKISSYLPDAFRSVSYLAIAKLEQKPIGFVGVDNNRIEMLFLLPEEQGKGFGKQLLNYAIHQYHATKLCVNEQNPNAKDFYEHMGFQVYKRTGKDEQGDPFPLLYMELNNKEVVS</sequence>
<dbReference type="SUPFAM" id="SSF55729">
    <property type="entry name" value="Acyl-CoA N-acyltransferases (Nat)"/>
    <property type="match status" value="1"/>
</dbReference>
<dbReference type="Proteomes" id="UP000649151">
    <property type="component" value="Unassembled WGS sequence"/>
</dbReference>
<reference evidence="4 5" key="1">
    <citation type="submission" date="2020-08" db="EMBL/GenBank/DDBJ databases">
        <title>Genome public.</title>
        <authorList>
            <person name="Liu C."/>
            <person name="Sun Q."/>
        </authorList>
    </citation>
    <scope>NUCLEOTIDE SEQUENCE [LARGE SCALE GENOMIC DNA]</scope>
    <source>
        <strain evidence="4 5">NSJ-27</strain>
    </source>
</reference>
<dbReference type="PROSITE" id="PS51186">
    <property type="entry name" value="GNAT"/>
    <property type="match status" value="1"/>
</dbReference>
<comment type="caution">
    <text evidence="4">The sequence shown here is derived from an EMBL/GenBank/DDBJ whole genome shotgun (WGS) entry which is preliminary data.</text>
</comment>
<accession>A0ABR7IRN4</accession>
<feature type="domain" description="N-acetyltransferase" evidence="3">
    <location>
        <begin position="1"/>
        <end position="148"/>
    </location>
</feature>